<organism evidence="2 3">
    <name type="scientific">Desulfococcus multivorans DSM 2059</name>
    <dbReference type="NCBI Taxonomy" id="1121405"/>
    <lineage>
        <taxon>Bacteria</taxon>
        <taxon>Pseudomonadati</taxon>
        <taxon>Thermodesulfobacteriota</taxon>
        <taxon>Desulfobacteria</taxon>
        <taxon>Desulfobacterales</taxon>
        <taxon>Desulfococcaceae</taxon>
        <taxon>Desulfococcus</taxon>
    </lineage>
</organism>
<comment type="caution">
    <text evidence="2">The sequence shown here is derived from an EMBL/GenBank/DDBJ whole genome shotgun (WGS) entry which is preliminary data.</text>
</comment>
<dbReference type="InterPro" id="IPR021306">
    <property type="entry name" value="DUF2878"/>
</dbReference>
<feature type="transmembrane region" description="Helical" evidence="1">
    <location>
        <begin position="104"/>
        <end position="122"/>
    </location>
</feature>
<proteinExistence type="predicted"/>
<feature type="transmembrane region" description="Helical" evidence="1">
    <location>
        <begin position="77"/>
        <end position="97"/>
    </location>
</feature>
<keyword evidence="1" id="KW-1133">Transmembrane helix</keyword>
<evidence type="ECO:0008006" key="4">
    <source>
        <dbReference type="Google" id="ProtNLM"/>
    </source>
</evidence>
<dbReference type="Pfam" id="PF11086">
    <property type="entry name" value="DUF2878"/>
    <property type="match status" value="1"/>
</dbReference>
<dbReference type="eggNOG" id="ENOG5032ZK4">
    <property type="taxonomic scope" value="Bacteria"/>
</dbReference>
<evidence type="ECO:0000313" key="3">
    <source>
        <dbReference type="Proteomes" id="UP000014977"/>
    </source>
</evidence>
<feature type="transmembrane region" description="Helical" evidence="1">
    <location>
        <begin position="12"/>
        <end position="38"/>
    </location>
</feature>
<protein>
    <recommendedName>
        <fullName evidence="4">DUF2878 domain-containing protein</fullName>
    </recommendedName>
</protein>
<keyword evidence="1" id="KW-0812">Transmembrane</keyword>
<feature type="transmembrane region" description="Helical" evidence="1">
    <location>
        <begin position="134"/>
        <end position="156"/>
    </location>
</feature>
<reference evidence="2 3" key="1">
    <citation type="journal article" date="2013" name="Genome Announc.">
        <title>Draft genome sequences for three mercury-methylating, sulfate-reducing bacteria.</title>
        <authorList>
            <person name="Brown S.D."/>
            <person name="Hurt R.A.Jr."/>
            <person name="Gilmour C.C."/>
            <person name="Elias D.A."/>
        </authorList>
    </citation>
    <scope>NUCLEOTIDE SEQUENCE [LARGE SCALE GENOMIC DNA]</scope>
    <source>
        <strain evidence="2 3">DSM 2059</strain>
    </source>
</reference>
<dbReference type="STRING" id="897.B2D07_18455"/>
<dbReference type="EMBL" id="ATHJ01000084">
    <property type="protein sequence ID" value="EPR40259.1"/>
    <property type="molecule type" value="Genomic_DNA"/>
</dbReference>
<keyword evidence="3" id="KW-1185">Reference proteome</keyword>
<accession>S7V1A9</accession>
<dbReference type="OrthoDB" id="288800at2"/>
<sequence>MNAFVNIAIYQVIWFVCIRYGNIGGMISLPLLAIHLILSDKRKEDLKTMGLLLVAGIIIDGILNVSGFFAFDPPGFPIPPWLMVIWLGLATLVHHSLAWLKSRLLLCALLGALGGPIAYWSGVRMGAAVFNWELLPSLLVLAAIWASLWPGVMYLAGNADSRKHIRQRRRPAGHTER</sequence>
<keyword evidence="1" id="KW-0472">Membrane</keyword>
<gene>
    <name evidence="2" type="ORF">dsmv_2394</name>
</gene>
<dbReference type="AlphaFoldDB" id="S7V1A9"/>
<dbReference type="RefSeq" id="WP_020877151.1">
    <property type="nucleotide sequence ID" value="NZ_ATHJ01000084.1"/>
</dbReference>
<name>S7V1A9_DESML</name>
<feature type="transmembrane region" description="Helical" evidence="1">
    <location>
        <begin position="50"/>
        <end position="71"/>
    </location>
</feature>
<dbReference type="Proteomes" id="UP000014977">
    <property type="component" value="Unassembled WGS sequence"/>
</dbReference>
<evidence type="ECO:0000256" key="1">
    <source>
        <dbReference type="SAM" id="Phobius"/>
    </source>
</evidence>
<evidence type="ECO:0000313" key="2">
    <source>
        <dbReference type="EMBL" id="EPR40259.1"/>
    </source>
</evidence>